<sequence>MPVEFLTDDEAAAYGRFAGPPSRADLERVFFLDDEDRALVGRRRGEHMKLGFALQLMTVRWLGTFLEDPLDVSAVVLEFMAEQLEIEDPSQVKRYAERRPTPFDHQQEIRRVCEWKDFTDVEGEFAAWVAARSWTSGDGPKVIFTDGVGWLRERKVLLPGVTTLARLVTKVRDDTTKRLWGMLEGLLTVGQRYVLDQLLEVPPGSRVSDLERWRKGVPPRASGPTIIKALDQVAKIRSLGLANLGAEALVPPRRLGELAKYGMRADASALRRHPDGRRLATLLATVRHREGKSVDDTLELLDLLMATELVNKAQNASDKEKVRKHPKLAKASARLAVAVEALFASDGWGGPEEEVRVAQVWEAIEAVVSRPELRTALVVNDSVLPADAADPDDWRAELVGRYTTVSGLLKVLPEVIEFGANAEGTPVLEAMKALPGVLAYRSRLPAPLIPGRLVDAEVVNGPWKRLVFGHPVREDGSVGRHAYALCVLERFWRALKRREIYAEAQPAGRAAGRRALGGGPA</sequence>
<evidence type="ECO:0000313" key="2">
    <source>
        <dbReference type="EMBL" id="MFC4062898.1"/>
    </source>
</evidence>
<gene>
    <name evidence="2" type="ORF">ACFOWE_31800</name>
</gene>
<name>A0ABV8IF76_9ACTN</name>
<accession>A0ABV8IF76</accession>
<dbReference type="EMBL" id="JBHSBM010000074">
    <property type="protein sequence ID" value="MFC4062898.1"/>
    <property type="molecule type" value="Genomic_DNA"/>
</dbReference>
<comment type="caution">
    <text evidence="2">The sequence shown here is derived from an EMBL/GenBank/DDBJ whole genome shotgun (WGS) entry which is preliminary data.</text>
</comment>
<reference evidence="3" key="1">
    <citation type="journal article" date="2019" name="Int. J. Syst. Evol. Microbiol.">
        <title>The Global Catalogue of Microorganisms (GCM) 10K type strain sequencing project: providing services to taxonomists for standard genome sequencing and annotation.</title>
        <authorList>
            <consortium name="The Broad Institute Genomics Platform"/>
            <consortium name="The Broad Institute Genome Sequencing Center for Infectious Disease"/>
            <person name="Wu L."/>
            <person name="Ma J."/>
        </authorList>
    </citation>
    <scope>NUCLEOTIDE SEQUENCE [LARGE SCALE GENOMIC DNA]</scope>
    <source>
        <strain evidence="3">TBRC 4489</strain>
    </source>
</reference>
<proteinExistence type="predicted"/>
<feature type="domain" description="DUF4158" evidence="1">
    <location>
        <begin position="5"/>
        <end position="170"/>
    </location>
</feature>
<protein>
    <submittedName>
        <fullName evidence="2">DUF4158 domain-containing protein</fullName>
    </submittedName>
</protein>
<dbReference type="Pfam" id="PF13700">
    <property type="entry name" value="DUF4158"/>
    <property type="match status" value="1"/>
</dbReference>
<organism evidence="2 3">
    <name type="scientific">Planomonospora corallina</name>
    <dbReference type="NCBI Taxonomy" id="1806052"/>
    <lineage>
        <taxon>Bacteria</taxon>
        <taxon>Bacillati</taxon>
        <taxon>Actinomycetota</taxon>
        <taxon>Actinomycetes</taxon>
        <taxon>Streptosporangiales</taxon>
        <taxon>Streptosporangiaceae</taxon>
        <taxon>Planomonospora</taxon>
    </lineage>
</organism>
<dbReference type="InterPro" id="IPR025296">
    <property type="entry name" value="DUF4158"/>
</dbReference>
<evidence type="ECO:0000313" key="3">
    <source>
        <dbReference type="Proteomes" id="UP001595850"/>
    </source>
</evidence>
<keyword evidence="3" id="KW-1185">Reference proteome</keyword>
<evidence type="ECO:0000259" key="1">
    <source>
        <dbReference type="Pfam" id="PF13700"/>
    </source>
</evidence>
<dbReference type="Proteomes" id="UP001595850">
    <property type="component" value="Unassembled WGS sequence"/>
</dbReference>
<dbReference type="RefSeq" id="WP_377294429.1">
    <property type="nucleotide sequence ID" value="NZ_JBHSBM010000074.1"/>
</dbReference>